<dbReference type="PANTHER" id="PTHR10996">
    <property type="entry name" value="2-HYDROXYACID DEHYDROGENASE-RELATED"/>
    <property type="match status" value="1"/>
</dbReference>
<dbReference type="InterPro" id="IPR006140">
    <property type="entry name" value="D-isomer_DH_NAD-bd"/>
</dbReference>
<name>F6G8F0_RALS8</name>
<dbReference type="GO" id="GO:0030267">
    <property type="term" value="F:glyoxylate reductase (NADPH) activity"/>
    <property type="evidence" value="ECO:0007669"/>
    <property type="project" value="TreeGrafter"/>
</dbReference>
<evidence type="ECO:0000313" key="7">
    <source>
        <dbReference type="EMBL" id="AEG70979.1"/>
    </source>
</evidence>
<accession>F6G8F0</accession>
<dbReference type="EMBL" id="CP002820">
    <property type="protein sequence ID" value="AEG70979.1"/>
    <property type="molecule type" value="Genomic_DNA"/>
</dbReference>
<dbReference type="KEGG" id="rsn:RSPO_m00338"/>
<dbReference type="GO" id="GO:0005829">
    <property type="term" value="C:cytosol"/>
    <property type="evidence" value="ECO:0007669"/>
    <property type="project" value="TreeGrafter"/>
</dbReference>
<evidence type="ECO:0000256" key="3">
    <source>
        <dbReference type="ARBA" id="ARBA00023027"/>
    </source>
</evidence>
<dbReference type="FunFam" id="3.40.50.720:FF:000213">
    <property type="entry name" value="Putative 2-hydroxyacid dehydrogenase"/>
    <property type="match status" value="1"/>
</dbReference>
<gene>
    <name evidence="7" type="primary">serA2</name>
    <name evidence="7" type="ordered locus">RSPO_m00338</name>
</gene>
<dbReference type="AlphaFoldDB" id="F6G8F0"/>
<keyword evidence="1" id="KW-0521">NADP</keyword>
<comment type="similarity">
    <text evidence="4">Belongs to the D-isomer specific 2-hydroxyacid dehydrogenase family.</text>
</comment>
<evidence type="ECO:0000256" key="4">
    <source>
        <dbReference type="RuleBase" id="RU003719"/>
    </source>
</evidence>
<evidence type="ECO:0000256" key="1">
    <source>
        <dbReference type="ARBA" id="ARBA00022857"/>
    </source>
</evidence>
<dbReference type="InterPro" id="IPR050223">
    <property type="entry name" value="D-isomer_2-hydroxyacid_DH"/>
</dbReference>
<protein>
    <submittedName>
        <fullName evidence="7">2-hydroxyacid dehydrogenase</fullName>
    </submittedName>
</protein>
<dbReference type="SUPFAM" id="SSF51735">
    <property type="entry name" value="NAD(P)-binding Rossmann-fold domains"/>
    <property type="match status" value="1"/>
</dbReference>
<sequence>MAADHRAMIAAPRAAPARRGTFLLPLNMQPTLLILIAMTADNLARIGQHFHVVYAPTRAERDAAIVRDGHAVRVVLTNGATGLSASEIAAMPALELACALGAGYENIDVQAARARGVVVANGAGTNDACVADHAIGLLLATVRGIPKLDRATRNGVWRDDIPLQPGVWGKRLGIVGLGTIGLQIARRAAGFDMQIGYHSRKPREGVPYRYFDALGTMAEWADFLIVATPGGAQTRHLVNRGVLEALGPNGYVVNIARGSVVDTAALEAAIRAGRLGGAGLDVYESEPAPPAGLLDLEQVVLTPHIAGWSPESIEATVDRFLENARLHLAGEAVVSPV</sequence>
<geneLocation type="plasmid" evidence="8"/>
<dbReference type="InterPro" id="IPR036291">
    <property type="entry name" value="NAD(P)-bd_dom_sf"/>
</dbReference>
<proteinExistence type="inferred from homology"/>
<feature type="domain" description="D-isomer specific 2-hydroxyacid dehydrogenase NAD-binding" evidence="6">
    <location>
        <begin position="135"/>
        <end position="306"/>
    </location>
</feature>
<dbReference type="InterPro" id="IPR006139">
    <property type="entry name" value="D-isomer_2_OHA_DH_cat_dom"/>
</dbReference>
<dbReference type="CDD" id="cd12156">
    <property type="entry name" value="HPPR"/>
    <property type="match status" value="1"/>
</dbReference>
<keyword evidence="7" id="KW-0614">Plasmid</keyword>
<evidence type="ECO:0000259" key="5">
    <source>
        <dbReference type="Pfam" id="PF00389"/>
    </source>
</evidence>
<dbReference type="Gene3D" id="3.40.50.720">
    <property type="entry name" value="NAD(P)-binding Rossmann-like Domain"/>
    <property type="match status" value="2"/>
</dbReference>
<dbReference type="SUPFAM" id="SSF52283">
    <property type="entry name" value="Formate/glycerate dehydrogenase catalytic domain-like"/>
    <property type="match status" value="1"/>
</dbReference>
<dbReference type="PANTHER" id="PTHR10996:SF178">
    <property type="entry name" value="2-HYDROXYACID DEHYDROGENASE YGL185C-RELATED"/>
    <property type="match status" value="1"/>
</dbReference>
<feature type="domain" description="D-isomer specific 2-hydroxyacid dehydrogenase catalytic" evidence="5">
    <location>
        <begin position="39"/>
        <end position="337"/>
    </location>
</feature>
<dbReference type="Proteomes" id="UP000007953">
    <property type="component" value="Plasmid megaplasmid"/>
</dbReference>
<reference evidence="7 8" key="1">
    <citation type="journal article" date="2011" name="J. Bacteriol.">
        <title>Complete genome sequence of the plant pathogen Ralstonia solanacearum strain Po82.</title>
        <authorList>
            <person name="Xu J."/>
            <person name="Zheng H.J."/>
            <person name="Liu L."/>
            <person name="Pan Z.C."/>
            <person name="Prior P."/>
            <person name="Tang B."/>
            <person name="Xu J.S."/>
            <person name="Zhang H."/>
            <person name="Tian Q."/>
            <person name="Zhang L.Q."/>
            <person name="Feng J."/>
        </authorList>
    </citation>
    <scope>NUCLEOTIDE SEQUENCE [LARGE SCALE GENOMIC DNA]</scope>
    <source>
        <strain evidence="8">Po82</strain>
    </source>
</reference>
<dbReference type="HOGENOM" id="CLU_019796_1_2_4"/>
<evidence type="ECO:0000256" key="2">
    <source>
        <dbReference type="ARBA" id="ARBA00023002"/>
    </source>
</evidence>
<dbReference type="GO" id="GO:0051287">
    <property type="term" value="F:NAD binding"/>
    <property type="evidence" value="ECO:0007669"/>
    <property type="project" value="InterPro"/>
</dbReference>
<keyword evidence="2 4" id="KW-0560">Oxidoreductase</keyword>
<dbReference type="Pfam" id="PF00389">
    <property type="entry name" value="2-Hacid_dh"/>
    <property type="match status" value="1"/>
</dbReference>
<dbReference type="PATRIC" id="fig|1031711.3.peg.3596"/>
<keyword evidence="3" id="KW-0520">NAD</keyword>
<evidence type="ECO:0000259" key="6">
    <source>
        <dbReference type="Pfam" id="PF02826"/>
    </source>
</evidence>
<organism evidence="7 8">
    <name type="scientific">Ralstonia solanacearum (strain Po82)</name>
    <dbReference type="NCBI Taxonomy" id="1031711"/>
    <lineage>
        <taxon>Bacteria</taxon>
        <taxon>Pseudomonadati</taxon>
        <taxon>Pseudomonadota</taxon>
        <taxon>Betaproteobacteria</taxon>
        <taxon>Burkholderiales</taxon>
        <taxon>Burkholderiaceae</taxon>
        <taxon>Ralstonia</taxon>
        <taxon>Ralstonia solanacearum species complex</taxon>
    </lineage>
</organism>
<dbReference type="GO" id="GO:0016618">
    <property type="term" value="F:hydroxypyruvate reductase [NAD(P)H] activity"/>
    <property type="evidence" value="ECO:0007669"/>
    <property type="project" value="TreeGrafter"/>
</dbReference>
<dbReference type="Pfam" id="PF02826">
    <property type="entry name" value="2-Hacid_dh_C"/>
    <property type="match status" value="1"/>
</dbReference>
<evidence type="ECO:0000313" key="8">
    <source>
        <dbReference type="Proteomes" id="UP000007953"/>
    </source>
</evidence>